<proteinExistence type="predicted"/>
<gene>
    <name evidence="3" type="ORF">HUG17_8223</name>
</gene>
<dbReference type="EMBL" id="SDOV01000005">
    <property type="protein sequence ID" value="KAH7640754.1"/>
    <property type="molecule type" value="Genomic_DNA"/>
</dbReference>
<dbReference type="Proteomes" id="UP000828236">
    <property type="component" value="Unassembled WGS sequence"/>
</dbReference>
<name>A0A9D4NXP9_DERFA</name>
<keyword evidence="2" id="KW-0472">Membrane</keyword>
<protein>
    <submittedName>
        <fullName evidence="3">Uncharacterized protein</fullName>
    </submittedName>
</protein>
<feature type="compositionally biased region" description="Low complexity" evidence="1">
    <location>
        <begin position="131"/>
        <end position="157"/>
    </location>
</feature>
<dbReference type="OrthoDB" id="10587004at2759"/>
<reference evidence="3" key="2">
    <citation type="journal article" date="2021" name="World Allergy Organ. J.">
        <title>Chromosome-level assembly of Dermatophagoides farinae genome and transcriptome reveals two novel allergens Der f 37 and Der f 39.</title>
        <authorList>
            <person name="Chen J."/>
            <person name="Cai Z."/>
            <person name="Fan D."/>
            <person name="Hu J."/>
            <person name="Hou Y."/>
            <person name="He Y."/>
            <person name="Zhang Z."/>
            <person name="Zhao Z."/>
            <person name="Gao P."/>
            <person name="Hu W."/>
            <person name="Sun J."/>
            <person name="Li J."/>
            <person name="Ji K."/>
        </authorList>
    </citation>
    <scope>NUCLEOTIDE SEQUENCE</scope>
    <source>
        <strain evidence="3">JKM2019</strain>
    </source>
</reference>
<accession>A0A9D4NXP9</accession>
<keyword evidence="2" id="KW-1133">Transmembrane helix</keyword>
<reference evidence="3" key="1">
    <citation type="submission" date="2020-06" db="EMBL/GenBank/DDBJ databases">
        <authorList>
            <person name="Ji K."/>
            <person name="Li J."/>
        </authorList>
    </citation>
    <scope>NUCLEOTIDE SEQUENCE</scope>
    <source>
        <strain evidence="3">JKM2019</strain>
        <tissue evidence="3">Whole body</tissue>
    </source>
</reference>
<evidence type="ECO:0000313" key="3">
    <source>
        <dbReference type="EMBL" id="KAH7640754.1"/>
    </source>
</evidence>
<feature type="region of interest" description="Disordered" evidence="1">
    <location>
        <begin position="98"/>
        <end position="157"/>
    </location>
</feature>
<comment type="caution">
    <text evidence="3">The sequence shown here is derived from an EMBL/GenBank/DDBJ whole genome shotgun (WGS) entry which is preliminary data.</text>
</comment>
<keyword evidence="2" id="KW-0812">Transmembrane</keyword>
<sequence length="157" mass="17632">MYCVIMPIIFLQFMAILWLNEGFRFEDKHHYHQPATVKEHEMITSSSHVSMSRLHGILPVFLAAILFVGFFATLIIFMWGCNQRNPHDHFTYDSLRTSTGRPSSTFTTGMSGTTTNATTATTKTSDKKNRTMTTTTTTTTLTTSNTDSSNTSKTMAK</sequence>
<feature type="compositionally biased region" description="Low complexity" evidence="1">
    <location>
        <begin position="103"/>
        <end position="123"/>
    </location>
</feature>
<evidence type="ECO:0000256" key="2">
    <source>
        <dbReference type="SAM" id="Phobius"/>
    </source>
</evidence>
<feature type="transmembrane region" description="Helical" evidence="2">
    <location>
        <begin position="57"/>
        <end position="79"/>
    </location>
</feature>
<evidence type="ECO:0000256" key="1">
    <source>
        <dbReference type="SAM" id="MobiDB-lite"/>
    </source>
</evidence>
<dbReference type="AlphaFoldDB" id="A0A9D4NXP9"/>
<organism evidence="3">
    <name type="scientific">Dermatophagoides farinae</name>
    <name type="common">American house dust mite</name>
    <dbReference type="NCBI Taxonomy" id="6954"/>
    <lineage>
        <taxon>Eukaryota</taxon>
        <taxon>Metazoa</taxon>
        <taxon>Ecdysozoa</taxon>
        <taxon>Arthropoda</taxon>
        <taxon>Chelicerata</taxon>
        <taxon>Arachnida</taxon>
        <taxon>Acari</taxon>
        <taxon>Acariformes</taxon>
        <taxon>Sarcoptiformes</taxon>
        <taxon>Astigmata</taxon>
        <taxon>Psoroptidia</taxon>
        <taxon>Analgoidea</taxon>
        <taxon>Pyroglyphidae</taxon>
        <taxon>Dermatophagoidinae</taxon>
        <taxon>Dermatophagoides</taxon>
    </lineage>
</organism>